<reference evidence="7 8" key="1">
    <citation type="journal article" date="2014" name="Int. J. Syst. Evol. Microbiol.">
        <title>Solimonas terrae sp. nov., isolated from soil.</title>
        <authorList>
            <person name="Kim S.J."/>
            <person name="Moon J.Y."/>
            <person name="Weon H.Y."/>
            <person name="Ahn J.H."/>
            <person name="Chen W.M."/>
            <person name="Kwon S.W."/>
        </authorList>
    </citation>
    <scope>NUCLEOTIDE SEQUENCE [LARGE SCALE GENOMIC DNA]</scope>
    <source>
        <strain evidence="7 8">KIS83-12</strain>
    </source>
</reference>
<dbReference type="Gene3D" id="1.10.357.10">
    <property type="entry name" value="Tetracycline Repressor, domain 2"/>
    <property type="match status" value="1"/>
</dbReference>
<dbReference type="RefSeq" id="WP_166255111.1">
    <property type="nucleotide sequence ID" value="NZ_JAAMOW010000004.1"/>
</dbReference>
<dbReference type="InterPro" id="IPR001647">
    <property type="entry name" value="HTH_TetR"/>
</dbReference>
<dbReference type="SUPFAM" id="SSF46689">
    <property type="entry name" value="Homeodomain-like"/>
    <property type="match status" value="1"/>
</dbReference>
<dbReference type="Proteomes" id="UP000472676">
    <property type="component" value="Unassembled WGS sequence"/>
</dbReference>
<feature type="region of interest" description="Disordered" evidence="5">
    <location>
        <begin position="1"/>
        <end position="27"/>
    </location>
</feature>
<gene>
    <name evidence="7" type="ORF">G7Y85_08855</name>
</gene>
<dbReference type="EMBL" id="JAAMOW010000004">
    <property type="protein sequence ID" value="NGY04874.1"/>
    <property type="molecule type" value="Genomic_DNA"/>
</dbReference>
<evidence type="ECO:0000259" key="6">
    <source>
        <dbReference type="PROSITE" id="PS50977"/>
    </source>
</evidence>
<proteinExistence type="predicted"/>
<dbReference type="GO" id="GO:0000976">
    <property type="term" value="F:transcription cis-regulatory region binding"/>
    <property type="evidence" value="ECO:0007669"/>
    <property type="project" value="TreeGrafter"/>
</dbReference>
<dbReference type="PANTHER" id="PTHR30055:SF234">
    <property type="entry name" value="HTH-TYPE TRANSCRIPTIONAL REGULATOR BETI"/>
    <property type="match status" value="1"/>
</dbReference>
<evidence type="ECO:0000256" key="5">
    <source>
        <dbReference type="SAM" id="MobiDB-lite"/>
    </source>
</evidence>
<feature type="domain" description="HTH tetR-type" evidence="6">
    <location>
        <begin position="30"/>
        <end position="90"/>
    </location>
</feature>
<keyword evidence="8" id="KW-1185">Reference proteome</keyword>
<keyword evidence="2 4" id="KW-0238">DNA-binding</keyword>
<accession>A0A6M2BRA5</accession>
<name>A0A6M2BRA5_9GAMM</name>
<feature type="compositionally biased region" description="Polar residues" evidence="5">
    <location>
        <begin position="1"/>
        <end position="10"/>
    </location>
</feature>
<dbReference type="PROSITE" id="PS50977">
    <property type="entry name" value="HTH_TETR_2"/>
    <property type="match status" value="1"/>
</dbReference>
<evidence type="ECO:0000256" key="4">
    <source>
        <dbReference type="PROSITE-ProRule" id="PRU00335"/>
    </source>
</evidence>
<evidence type="ECO:0000313" key="8">
    <source>
        <dbReference type="Proteomes" id="UP000472676"/>
    </source>
</evidence>
<comment type="caution">
    <text evidence="7">The sequence shown here is derived from an EMBL/GenBank/DDBJ whole genome shotgun (WGS) entry which is preliminary data.</text>
</comment>
<dbReference type="AlphaFoldDB" id="A0A6M2BRA5"/>
<keyword evidence="3" id="KW-0804">Transcription</keyword>
<evidence type="ECO:0000256" key="2">
    <source>
        <dbReference type="ARBA" id="ARBA00023125"/>
    </source>
</evidence>
<sequence length="217" mass="24502">MAKAATSTRKPATRKTAAEPTLGRQAQKTRVAREKIIGAVISLIKEGGYANATSSRIARRAGMTWGAAQHHFGAKEDILDAILEISHERFSERVADPVLRKGTRRARVELFVDRMWKHYQDDLYLVTLEILLAMRGFQQAKPSLAEERHIRAHQKTMRAIFPDSGLSDAQLREAMTFVHCFLTGLSIEHVFERRVRHVDRHLQRIKAALLAMLGGEA</sequence>
<evidence type="ECO:0000256" key="3">
    <source>
        <dbReference type="ARBA" id="ARBA00023163"/>
    </source>
</evidence>
<dbReference type="GO" id="GO:0003700">
    <property type="term" value="F:DNA-binding transcription factor activity"/>
    <property type="evidence" value="ECO:0007669"/>
    <property type="project" value="TreeGrafter"/>
</dbReference>
<dbReference type="PANTHER" id="PTHR30055">
    <property type="entry name" value="HTH-TYPE TRANSCRIPTIONAL REGULATOR RUTR"/>
    <property type="match status" value="1"/>
</dbReference>
<evidence type="ECO:0000313" key="7">
    <source>
        <dbReference type="EMBL" id="NGY04874.1"/>
    </source>
</evidence>
<organism evidence="7 8">
    <name type="scientific">Solimonas terrae</name>
    <dbReference type="NCBI Taxonomy" id="1396819"/>
    <lineage>
        <taxon>Bacteria</taxon>
        <taxon>Pseudomonadati</taxon>
        <taxon>Pseudomonadota</taxon>
        <taxon>Gammaproteobacteria</taxon>
        <taxon>Nevskiales</taxon>
        <taxon>Nevskiaceae</taxon>
        <taxon>Solimonas</taxon>
    </lineage>
</organism>
<dbReference type="Pfam" id="PF00440">
    <property type="entry name" value="TetR_N"/>
    <property type="match status" value="1"/>
</dbReference>
<feature type="DNA-binding region" description="H-T-H motif" evidence="4">
    <location>
        <begin position="53"/>
        <end position="72"/>
    </location>
</feature>
<keyword evidence="1" id="KW-0805">Transcription regulation</keyword>
<evidence type="ECO:0000256" key="1">
    <source>
        <dbReference type="ARBA" id="ARBA00023015"/>
    </source>
</evidence>
<protein>
    <submittedName>
        <fullName evidence="7">TetR/AcrR family transcriptional regulator</fullName>
    </submittedName>
</protein>
<dbReference type="InterPro" id="IPR009057">
    <property type="entry name" value="Homeodomain-like_sf"/>
</dbReference>
<dbReference type="PRINTS" id="PR00455">
    <property type="entry name" value="HTHTETR"/>
</dbReference>
<dbReference type="InterPro" id="IPR050109">
    <property type="entry name" value="HTH-type_TetR-like_transc_reg"/>
</dbReference>